<proteinExistence type="predicted"/>
<feature type="transmembrane region" description="Helical" evidence="2">
    <location>
        <begin position="29"/>
        <end position="59"/>
    </location>
</feature>
<keyword evidence="2" id="KW-0812">Transmembrane</keyword>
<reference evidence="4" key="1">
    <citation type="submission" date="2016-10" db="EMBL/GenBank/DDBJ databases">
        <authorList>
            <person name="Varghese N."/>
            <person name="Submissions S."/>
        </authorList>
    </citation>
    <scope>NUCLEOTIDE SEQUENCE [LARGE SCALE GENOMIC DNA]</scope>
    <source>
        <strain evidence="4">DSM 46136</strain>
    </source>
</reference>
<accession>A0A1I7CSU1</accession>
<feature type="region of interest" description="Disordered" evidence="1">
    <location>
        <begin position="491"/>
        <end position="514"/>
    </location>
</feature>
<keyword evidence="4" id="KW-1185">Reference proteome</keyword>
<dbReference type="EMBL" id="FPBA01000026">
    <property type="protein sequence ID" value="SFU02492.1"/>
    <property type="molecule type" value="Genomic_DNA"/>
</dbReference>
<name>A0A1I7CSU1_9ACTN</name>
<protein>
    <recommendedName>
        <fullName evidence="5">DUF4389 domain-containing protein</fullName>
    </recommendedName>
</protein>
<sequence length="514" mass="53422">MTETRTVHPVRVDGVLDAPLSRWLWLVKWLLLVPHVVVLVVLWLAWIGCTVAAFFAVLVTGRYPRPLFDFSVGVLRWTWRVQYYGYSALGTDRYPPFTLGEVPGYPASFSVSYPERMSRGLVLVKWLLALPHYLVVALFIGGGVWVGTAGWGSDDVWDDGWAFGGLVPLLVVVAALVLLVTGRYPEPVHDIVLGMDRWVLRVAAYTGLLTDTYPPFRLDLGGTDPGSGPAVSSPVTAPAGAVLTGTPAGPATAPPSPYPVPGRWTAGRVVAVVVGALLLAASTGPLAAGGALLWADTTQREDGLLWSADADVTSDRYAVTTGDLALGGQGLDWVVDDLLGTVRLRATPADPDDELFVGVGRTADVSRYLDGVGHSVLDEIGGDGVPSDAVTTRDVPGSAPAAAPGEAGIWVTSVAGAGTRDLDWRPADGDWTLVLMRADGSAGVSAEVAVAAPVPGLTWISVLLLLGGVLLAGVGTALVVLGVHRAGTANPPPGGVPAAGPPPAPVLTGGPQRR</sequence>
<keyword evidence="2" id="KW-1133">Transmembrane helix</keyword>
<dbReference type="Proteomes" id="UP000199546">
    <property type="component" value="Unassembled WGS sequence"/>
</dbReference>
<dbReference type="Pfam" id="PF14333">
    <property type="entry name" value="DUF4389"/>
    <property type="match status" value="2"/>
</dbReference>
<dbReference type="AlphaFoldDB" id="A0A1I7CSU1"/>
<feature type="transmembrane region" description="Helical" evidence="2">
    <location>
        <begin position="459"/>
        <end position="483"/>
    </location>
</feature>
<dbReference type="InterPro" id="IPR025498">
    <property type="entry name" value="DUF4389"/>
</dbReference>
<evidence type="ECO:0000256" key="2">
    <source>
        <dbReference type="SAM" id="Phobius"/>
    </source>
</evidence>
<dbReference type="OrthoDB" id="156718at2"/>
<feature type="compositionally biased region" description="Pro residues" evidence="1">
    <location>
        <begin position="491"/>
        <end position="505"/>
    </location>
</feature>
<dbReference type="RefSeq" id="WP_093583606.1">
    <property type="nucleotide sequence ID" value="NZ_FPBA01000026.1"/>
</dbReference>
<dbReference type="STRING" id="1296565.SAMN05660657_04833"/>
<evidence type="ECO:0000256" key="1">
    <source>
        <dbReference type="SAM" id="MobiDB-lite"/>
    </source>
</evidence>
<feature type="transmembrane region" description="Helical" evidence="2">
    <location>
        <begin position="269"/>
        <end position="295"/>
    </location>
</feature>
<keyword evidence="2" id="KW-0472">Membrane</keyword>
<evidence type="ECO:0000313" key="4">
    <source>
        <dbReference type="Proteomes" id="UP000199546"/>
    </source>
</evidence>
<feature type="transmembrane region" description="Helical" evidence="2">
    <location>
        <begin position="160"/>
        <end position="180"/>
    </location>
</feature>
<evidence type="ECO:0000313" key="3">
    <source>
        <dbReference type="EMBL" id="SFU02492.1"/>
    </source>
</evidence>
<feature type="transmembrane region" description="Helical" evidence="2">
    <location>
        <begin position="126"/>
        <end position="148"/>
    </location>
</feature>
<organism evidence="3 4">
    <name type="scientific">Geodermatophilus amargosae</name>
    <dbReference type="NCBI Taxonomy" id="1296565"/>
    <lineage>
        <taxon>Bacteria</taxon>
        <taxon>Bacillati</taxon>
        <taxon>Actinomycetota</taxon>
        <taxon>Actinomycetes</taxon>
        <taxon>Geodermatophilales</taxon>
        <taxon>Geodermatophilaceae</taxon>
        <taxon>Geodermatophilus</taxon>
    </lineage>
</organism>
<evidence type="ECO:0008006" key="5">
    <source>
        <dbReference type="Google" id="ProtNLM"/>
    </source>
</evidence>
<gene>
    <name evidence="3" type="ORF">SAMN05660657_04833</name>
</gene>